<proteinExistence type="predicted"/>
<accession>A0A0S3TDA6</accession>
<dbReference type="EMBL" id="AP015064">
    <property type="protein sequence ID" value="BAU03062.1"/>
    <property type="molecule type" value="Genomic_DNA"/>
</dbReference>
<gene>
    <name evidence="1" type="primary">Vigan.UMG006600</name>
    <name evidence="1" type="ORF">VIGAN_UM006600</name>
</gene>
<evidence type="ECO:0000313" key="1">
    <source>
        <dbReference type="EMBL" id="BAU03062.1"/>
    </source>
</evidence>
<reference evidence="1" key="1">
    <citation type="journal article" date="2015" name="Sci. Rep.">
        <title>The power of single molecule real-time sequencing technology in the de novo assembly of a eukaryotic genome.</title>
        <authorList>
            <person name="Sakai H."/>
            <person name="Naito K."/>
            <person name="Ogiso-Tanaka E."/>
            <person name="Takahashi Y."/>
            <person name="Iseki K."/>
            <person name="Muto C."/>
            <person name="Satou K."/>
            <person name="Teruya K."/>
            <person name="Shiroma A."/>
            <person name="Shimoji M."/>
            <person name="Hirano T."/>
            <person name="Itoh T."/>
            <person name="Kaga A."/>
            <person name="Tomooka N."/>
        </authorList>
    </citation>
    <scope>NUCLEOTIDE SEQUENCE</scope>
</reference>
<dbReference type="AlphaFoldDB" id="A0A0S3TDA6"/>
<name>A0A0S3TDA6_PHAAN</name>
<sequence>LSACLTSSRTSRCVIQAKINTTPCYSSIVQCFRSVQRCLLHCFTKLLFSQAETTPLRFFQLNTRMLLLLQVWVMNLRSSPRRMPKP</sequence>
<feature type="non-terminal residue" evidence="1">
    <location>
        <position position="1"/>
    </location>
</feature>
<organism evidence="1">
    <name type="scientific">Vigna angularis var. angularis</name>
    <dbReference type="NCBI Taxonomy" id="157739"/>
    <lineage>
        <taxon>Eukaryota</taxon>
        <taxon>Viridiplantae</taxon>
        <taxon>Streptophyta</taxon>
        <taxon>Embryophyta</taxon>
        <taxon>Tracheophyta</taxon>
        <taxon>Spermatophyta</taxon>
        <taxon>Magnoliopsida</taxon>
        <taxon>eudicotyledons</taxon>
        <taxon>Gunneridae</taxon>
        <taxon>Pentapetalae</taxon>
        <taxon>rosids</taxon>
        <taxon>fabids</taxon>
        <taxon>Fabales</taxon>
        <taxon>Fabaceae</taxon>
        <taxon>Papilionoideae</taxon>
        <taxon>50 kb inversion clade</taxon>
        <taxon>NPAAA clade</taxon>
        <taxon>indigoferoid/millettioid clade</taxon>
        <taxon>Phaseoleae</taxon>
        <taxon>Vigna</taxon>
    </lineage>
</organism>
<protein>
    <submittedName>
        <fullName evidence="1">Uncharacterized protein</fullName>
    </submittedName>
</protein>